<dbReference type="Pfam" id="PF01273">
    <property type="entry name" value="LBP_BPI_CETP"/>
    <property type="match status" value="1"/>
</dbReference>
<feature type="domain" description="Lipid-binding serum glycoprotein C-terminal" evidence="5">
    <location>
        <begin position="263"/>
        <end position="472"/>
    </location>
</feature>
<keyword evidence="2" id="KW-1015">Disulfide bond</keyword>
<comment type="similarity">
    <text evidence="1">Belongs to the BPI/LBP/Plunc superfamily. BPI/LBP family.</text>
</comment>
<dbReference type="InterPro" id="IPR017943">
    <property type="entry name" value="Bactericidal_perm-incr_a/b_dom"/>
</dbReference>
<dbReference type="PANTHER" id="PTHR10504:SF145">
    <property type="entry name" value="PROTEIN CBG15266"/>
    <property type="match status" value="1"/>
</dbReference>
<dbReference type="SUPFAM" id="SSF55394">
    <property type="entry name" value="Bactericidal permeability-increasing protein, BPI"/>
    <property type="match status" value="2"/>
</dbReference>
<evidence type="ECO:0000256" key="1">
    <source>
        <dbReference type="ARBA" id="ARBA00007292"/>
    </source>
</evidence>
<dbReference type="EMBL" id="JI167543">
    <property type="protein sequence ID" value="ADY42582.1"/>
    <property type="molecule type" value="mRNA"/>
</dbReference>
<dbReference type="InterPro" id="IPR017942">
    <property type="entry name" value="Lipid-bd_serum_glycop_N"/>
</dbReference>
<dbReference type="GO" id="GO:0008289">
    <property type="term" value="F:lipid binding"/>
    <property type="evidence" value="ECO:0007669"/>
    <property type="project" value="InterPro"/>
</dbReference>
<dbReference type="SMART" id="SM00328">
    <property type="entry name" value="BPI1"/>
    <property type="match status" value="1"/>
</dbReference>
<dbReference type="Gene3D" id="3.15.20.10">
    <property type="entry name" value="Bactericidal permeability-increasing protein, domain 2"/>
    <property type="match status" value="1"/>
</dbReference>
<dbReference type="GO" id="GO:0005615">
    <property type="term" value="C:extracellular space"/>
    <property type="evidence" value="ECO:0007669"/>
    <property type="project" value="TreeGrafter"/>
</dbReference>
<feature type="domain" description="Lipid-binding serum glycoprotein N-terminal" evidence="4">
    <location>
        <begin position="24"/>
        <end position="249"/>
    </location>
</feature>
<keyword evidence="3" id="KW-0732">Signal</keyword>
<proteinExistence type="evidence at transcript level"/>
<feature type="signal peptide" evidence="3">
    <location>
        <begin position="1"/>
        <end position="17"/>
    </location>
</feature>
<dbReference type="InterPro" id="IPR032942">
    <property type="entry name" value="BPI/LBP/Plunc"/>
</dbReference>
<evidence type="ECO:0000256" key="2">
    <source>
        <dbReference type="ARBA" id="ARBA00023157"/>
    </source>
</evidence>
<sequence length="482" mass="54048">MCFRLLVFVSLICITSQQSTIRVRLTDNGLHFFSDEGHHILEHEVKKIDFPQISFPITGGPGTGTVNVTNLKISQFTSPNIQFKLAPPNGIGWKTEGGSVKVVGDWQAVYKLVVPISTSGYVKASAVDIRTVLQADIDVDGKRPQLNIDACSMDVQSVDVIVGGGVLPWIVNLFRPELSRLVREEIRSQLCITLQTVLLEKVNEILHSLPTHIQIANNFFLNYRCEEKPLSTNSFIEGEMYSDIVYDNTTCDLPIRYMDHEVGHEEYMAHFWISEHIPNCLLLSAHSANLLNFVVDKNFNKGKFKSFLSTSCSFISLCIGRFFPILHEYYPNEFVDLRFHTADTPNITILPSGISTNLLLDVDLFISPWTEHKDVLARLAANVTFDILPSIVNKSLSGTITNVTVVIVEVKSTIGHFNQRFIAVLETLTRDAIEVLAISALRIGIHLPLVDNVTLADDARIVSRQGFLRIDSDFVYQWNDVS</sequence>
<evidence type="ECO:0000259" key="4">
    <source>
        <dbReference type="SMART" id="SM00328"/>
    </source>
</evidence>
<dbReference type="PANTHER" id="PTHR10504">
    <property type="entry name" value="BACTERICIDAL PERMEABILITY-INCREASING BPI PROTEIN-RELATED"/>
    <property type="match status" value="1"/>
</dbReference>
<dbReference type="AlphaFoldDB" id="F1KXH8"/>
<protein>
    <submittedName>
        <fullName evidence="6">Uncharacterized protein</fullName>
    </submittedName>
</protein>
<evidence type="ECO:0000313" key="6">
    <source>
        <dbReference type="EMBL" id="ADY42582.1"/>
    </source>
</evidence>
<evidence type="ECO:0000259" key="5">
    <source>
        <dbReference type="SMART" id="SM00329"/>
    </source>
</evidence>
<accession>F1KXH8</accession>
<reference evidence="6" key="1">
    <citation type="journal article" date="2011" name="Genome Res.">
        <title>Deep small RNA sequencing from the nematode Ascaris reveals conservation, functional diversification, and novel developmental profiles.</title>
        <authorList>
            <person name="Wang J."/>
            <person name="Czech B."/>
            <person name="Crunk A."/>
            <person name="Wallace A."/>
            <person name="Mitreva M."/>
            <person name="Hannon G.J."/>
            <person name="Davis R.E."/>
        </authorList>
    </citation>
    <scope>NUCLEOTIDE SEQUENCE</scope>
</reference>
<feature type="chain" id="PRO_5003266549" evidence="3">
    <location>
        <begin position="18"/>
        <end position="482"/>
    </location>
</feature>
<dbReference type="SMART" id="SM00329">
    <property type="entry name" value="BPI2"/>
    <property type="match status" value="1"/>
</dbReference>
<dbReference type="Gene3D" id="3.15.10.10">
    <property type="entry name" value="Bactericidal permeability-increasing protein, domain 1"/>
    <property type="match status" value="1"/>
</dbReference>
<dbReference type="InterPro" id="IPR001124">
    <property type="entry name" value="Lipid-bd_serum_glycop_C"/>
</dbReference>
<name>F1KXH8_ASCSU</name>
<evidence type="ECO:0000256" key="3">
    <source>
        <dbReference type="SAM" id="SignalP"/>
    </source>
</evidence>
<dbReference type="Pfam" id="PF02886">
    <property type="entry name" value="LBP_BPI_CETP_C"/>
    <property type="match status" value="1"/>
</dbReference>
<organism evidence="6">
    <name type="scientific">Ascaris suum</name>
    <name type="common">Pig roundworm</name>
    <name type="synonym">Ascaris lumbricoides</name>
    <dbReference type="NCBI Taxonomy" id="6253"/>
    <lineage>
        <taxon>Eukaryota</taxon>
        <taxon>Metazoa</taxon>
        <taxon>Ecdysozoa</taxon>
        <taxon>Nematoda</taxon>
        <taxon>Chromadorea</taxon>
        <taxon>Rhabditida</taxon>
        <taxon>Spirurina</taxon>
        <taxon>Ascaridomorpha</taxon>
        <taxon>Ascaridoidea</taxon>
        <taxon>Ascarididae</taxon>
        <taxon>Ascaris</taxon>
    </lineage>
</organism>